<feature type="non-terminal residue" evidence="2">
    <location>
        <position position="195"/>
    </location>
</feature>
<proteinExistence type="predicted"/>
<organism evidence="2 3">
    <name type="scientific">Rhizophagus irregularis (strain DAOM 181602 / DAOM 197198 / MUCL 43194)</name>
    <name type="common">Arbuscular mycorrhizal fungus</name>
    <name type="synonym">Glomus intraradices</name>
    <dbReference type="NCBI Taxonomy" id="747089"/>
    <lineage>
        <taxon>Eukaryota</taxon>
        <taxon>Fungi</taxon>
        <taxon>Fungi incertae sedis</taxon>
        <taxon>Mucoromycota</taxon>
        <taxon>Glomeromycotina</taxon>
        <taxon>Glomeromycetes</taxon>
        <taxon>Glomerales</taxon>
        <taxon>Glomeraceae</taxon>
        <taxon>Rhizophagus</taxon>
    </lineage>
</organism>
<reference evidence="2 3" key="2">
    <citation type="journal article" date="2018" name="New Phytol.">
        <title>High intraspecific genome diversity in the model arbuscular mycorrhizal symbiont Rhizophagus irregularis.</title>
        <authorList>
            <person name="Chen E.C.H."/>
            <person name="Morin E."/>
            <person name="Beaudet D."/>
            <person name="Noel J."/>
            <person name="Yildirir G."/>
            <person name="Ndikumana S."/>
            <person name="Charron P."/>
            <person name="St-Onge C."/>
            <person name="Giorgi J."/>
            <person name="Kruger M."/>
            <person name="Marton T."/>
            <person name="Ropars J."/>
            <person name="Grigoriev I.V."/>
            <person name="Hainaut M."/>
            <person name="Henrissat B."/>
            <person name="Roux C."/>
            <person name="Martin F."/>
            <person name="Corradi N."/>
        </authorList>
    </citation>
    <scope>NUCLEOTIDE SEQUENCE [LARGE SCALE GENOMIC DNA]</scope>
    <source>
        <strain evidence="2 3">DAOM 197198</strain>
    </source>
</reference>
<evidence type="ECO:0000313" key="2">
    <source>
        <dbReference type="EMBL" id="POG71343.1"/>
    </source>
</evidence>
<dbReference type="VEuPathDB" id="FungiDB:RhiirFUN_018661"/>
<gene>
    <name evidence="2" type="ORF">GLOIN_2v1607013</name>
</gene>
<comment type="caution">
    <text evidence="2">The sequence shown here is derived from an EMBL/GenBank/DDBJ whole genome shotgun (WGS) entry which is preliminary data.</text>
</comment>
<dbReference type="Proteomes" id="UP000018888">
    <property type="component" value="Unassembled WGS sequence"/>
</dbReference>
<accession>A0A2P4Q126</accession>
<name>A0A2P4Q126_RHIID</name>
<feature type="compositionally biased region" description="Basic and acidic residues" evidence="1">
    <location>
        <begin position="121"/>
        <end position="139"/>
    </location>
</feature>
<sequence length="195" mass="22126">MVFDDELKDTGSVGQSHSTERSTEIQDDDNPEFIKTDHDIKKSNTEGNRKPMNFGNNEQVFNNTASSTKRSHPEHDQKKSSNTREDEKPMVFDDELKDTGSVGQSHSTERSTEIQDDDNPEFIKTEHDIKKSYNTEGNRKPMNFGNNERVLDNTTSSTKPEHDQKKSSNTREDGKPMVFDDELNTGSVGQSHSTR</sequence>
<protein>
    <submittedName>
        <fullName evidence="2">Uncharacterized protein</fullName>
    </submittedName>
</protein>
<feature type="compositionally biased region" description="Basic and acidic residues" evidence="1">
    <location>
        <begin position="32"/>
        <end position="49"/>
    </location>
</feature>
<feature type="compositionally biased region" description="Basic and acidic residues" evidence="1">
    <location>
        <begin position="71"/>
        <end position="91"/>
    </location>
</feature>
<dbReference type="EMBL" id="AUPC02000109">
    <property type="protein sequence ID" value="POG71343.1"/>
    <property type="molecule type" value="Genomic_DNA"/>
</dbReference>
<feature type="compositionally biased region" description="Basic and acidic residues" evidence="1">
    <location>
        <begin position="159"/>
        <end position="175"/>
    </location>
</feature>
<keyword evidence="3" id="KW-1185">Reference proteome</keyword>
<feature type="region of interest" description="Disordered" evidence="1">
    <location>
        <begin position="1"/>
        <end position="195"/>
    </location>
</feature>
<evidence type="ECO:0000256" key="1">
    <source>
        <dbReference type="SAM" id="MobiDB-lite"/>
    </source>
</evidence>
<evidence type="ECO:0000313" key="3">
    <source>
        <dbReference type="Proteomes" id="UP000018888"/>
    </source>
</evidence>
<feature type="compositionally biased region" description="Polar residues" evidence="1">
    <location>
        <begin position="54"/>
        <end position="68"/>
    </location>
</feature>
<feature type="compositionally biased region" description="Polar residues" evidence="1">
    <location>
        <begin position="184"/>
        <end position="195"/>
    </location>
</feature>
<dbReference type="AlphaFoldDB" id="A0A2P4Q126"/>
<reference evidence="2 3" key="1">
    <citation type="journal article" date="2013" name="Proc. Natl. Acad. Sci. U.S.A.">
        <title>Genome of an arbuscular mycorrhizal fungus provides insight into the oldest plant symbiosis.</title>
        <authorList>
            <person name="Tisserant E."/>
            <person name="Malbreil M."/>
            <person name="Kuo A."/>
            <person name="Kohler A."/>
            <person name="Symeonidi A."/>
            <person name="Balestrini R."/>
            <person name="Charron P."/>
            <person name="Duensing N."/>
            <person name="Frei Dit Frey N."/>
            <person name="Gianinazzi-Pearson V."/>
            <person name="Gilbert L.B."/>
            <person name="Handa Y."/>
            <person name="Herr J.R."/>
            <person name="Hijri M."/>
            <person name="Koul R."/>
            <person name="Kawaguchi M."/>
            <person name="Krajinski F."/>
            <person name="Lammers P.J."/>
            <person name="Masclaux F.G."/>
            <person name="Murat C."/>
            <person name="Morin E."/>
            <person name="Ndikumana S."/>
            <person name="Pagni M."/>
            <person name="Petitpierre D."/>
            <person name="Requena N."/>
            <person name="Rosikiewicz P."/>
            <person name="Riley R."/>
            <person name="Saito K."/>
            <person name="San Clemente H."/>
            <person name="Shapiro H."/>
            <person name="van Tuinen D."/>
            <person name="Becard G."/>
            <person name="Bonfante P."/>
            <person name="Paszkowski U."/>
            <person name="Shachar-Hill Y.Y."/>
            <person name="Tuskan G.A."/>
            <person name="Young P.W."/>
            <person name="Sanders I.R."/>
            <person name="Henrissat B."/>
            <person name="Rensing S.A."/>
            <person name="Grigoriev I.V."/>
            <person name="Corradi N."/>
            <person name="Roux C."/>
            <person name="Martin F."/>
        </authorList>
    </citation>
    <scope>NUCLEOTIDE SEQUENCE [LARGE SCALE GENOMIC DNA]</scope>
    <source>
        <strain evidence="2 3">DAOM 197198</strain>
    </source>
</reference>